<evidence type="ECO:0000313" key="2">
    <source>
        <dbReference type="EMBL" id="EWM22670.1"/>
    </source>
</evidence>
<comment type="caution">
    <text evidence="2">The sequence shown here is derived from an EMBL/GenBank/DDBJ whole genome shotgun (WGS) entry which is preliminary data.</text>
</comment>
<evidence type="ECO:0000256" key="1">
    <source>
        <dbReference type="SAM" id="MobiDB-lite"/>
    </source>
</evidence>
<protein>
    <submittedName>
        <fullName evidence="2">Uncharacterized protein</fullName>
    </submittedName>
</protein>
<feature type="compositionally biased region" description="Polar residues" evidence="1">
    <location>
        <begin position="125"/>
        <end position="139"/>
    </location>
</feature>
<feature type="compositionally biased region" description="Basic and acidic residues" evidence="1">
    <location>
        <begin position="71"/>
        <end position="105"/>
    </location>
</feature>
<name>W7T6L4_9STRA</name>
<keyword evidence="3" id="KW-1185">Reference proteome</keyword>
<dbReference type="OrthoDB" id="10383613at2759"/>
<feature type="region of interest" description="Disordered" evidence="1">
    <location>
        <begin position="35"/>
        <end position="159"/>
    </location>
</feature>
<proteinExistence type="predicted"/>
<evidence type="ECO:0000313" key="3">
    <source>
        <dbReference type="Proteomes" id="UP000019335"/>
    </source>
</evidence>
<organism evidence="2 3">
    <name type="scientific">Nannochloropsis gaditana</name>
    <dbReference type="NCBI Taxonomy" id="72520"/>
    <lineage>
        <taxon>Eukaryota</taxon>
        <taxon>Sar</taxon>
        <taxon>Stramenopiles</taxon>
        <taxon>Ochrophyta</taxon>
        <taxon>Eustigmatophyceae</taxon>
        <taxon>Eustigmatales</taxon>
        <taxon>Monodopsidaceae</taxon>
        <taxon>Nannochloropsis</taxon>
    </lineage>
</organism>
<dbReference type="EMBL" id="AZIL01002132">
    <property type="protein sequence ID" value="EWM22670.1"/>
    <property type="molecule type" value="Genomic_DNA"/>
</dbReference>
<accession>W7T6L4</accession>
<dbReference type="AlphaFoldDB" id="W7T6L4"/>
<gene>
    <name evidence="2" type="ORF">Naga_100023g43</name>
</gene>
<feature type="compositionally biased region" description="Polar residues" evidence="1">
    <location>
        <begin position="56"/>
        <end position="65"/>
    </location>
</feature>
<dbReference type="Proteomes" id="UP000019335">
    <property type="component" value="Unassembled WGS sequence"/>
</dbReference>
<feature type="region of interest" description="Disordered" evidence="1">
    <location>
        <begin position="184"/>
        <end position="206"/>
    </location>
</feature>
<reference evidence="2 3" key="1">
    <citation type="journal article" date="2014" name="Mol. Plant">
        <title>Chromosome Scale Genome Assembly and Transcriptome Profiling of Nannochloropsis gaditana in Nitrogen Depletion.</title>
        <authorList>
            <person name="Corteggiani Carpinelli E."/>
            <person name="Telatin A."/>
            <person name="Vitulo N."/>
            <person name="Forcato C."/>
            <person name="D'Angelo M."/>
            <person name="Schiavon R."/>
            <person name="Vezzi A."/>
            <person name="Giacometti G.M."/>
            <person name="Morosinotto T."/>
            <person name="Valle G."/>
        </authorList>
    </citation>
    <scope>NUCLEOTIDE SEQUENCE [LARGE SCALE GENOMIC DNA]</scope>
    <source>
        <strain evidence="2 3">B-31</strain>
    </source>
</reference>
<sequence>MERGTHWQRRQRPLRNLCLFASLRRSRAMMETQHIPSGALETVRTAPKGRLPDYQSPGQEQNGSQIHCRLRREGCHRYSESQEESNRPLFSHGDRGQGERADGRSPHPHLCPPPSSCPGTTSSSQLSTHTPLQPETQLPSAEITPTGMGDNGLPSQLPIFSVTSEDDTNLCGSGNRLVEIRATPSHPPAQAQEEEEAGGGGGGRASVGTWKASAFRVPTANLFPVHGELSAVRARQSEQLATLRARGQESSYLYVMQEMALRVLEREELEYVVVKNEDRRRKGRVWWGRRKCKSADGPQELNRALKELQRGLLDPVGLGPNTRFLGLTSDVLAEISLFAQGYQGGPGGVKSR</sequence>